<sequence length="132" mass="14651">MTDKTKTSTPKAGLSIGGVSSALIFAANHYFEKDAAEIATVAIPLIVGLLFIVFEYCFTIFGMPNLDEMRLTNPFDRSIKFTEKRIKKARKAGRNPTDIQKLEQELLELELARSKAIQLANANTSKDQDGNK</sequence>
<evidence type="ECO:0000313" key="2">
    <source>
        <dbReference type="Proteomes" id="UP000094761"/>
    </source>
</evidence>
<dbReference type="GeneID" id="78076953"/>
<accession>A0A178JA64</accession>
<comment type="caution">
    <text evidence="1">The sequence shown here is derived from an EMBL/GenBank/DDBJ whole genome shotgun (WGS) entry which is preliminary data.</text>
</comment>
<dbReference type="AlphaFoldDB" id="A0A178JA64"/>
<protein>
    <submittedName>
        <fullName evidence="1">Uncharacterized protein</fullName>
    </submittedName>
</protein>
<proteinExistence type="predicted"/>
<dbReference type="OrthoDB" id="9973379at2"/>
<evidence type="ECO:0000313" key="1">
    <source>
        <dbReference type="EMBL" id="OAM98791.1"/>
    </source>
</evidence>
<organism evidence="1 2">
    <name type="scientific">Vibrio europaeus</name>
    <dbReference type="NCBI Taxonomy" id="300876"/>
    <lineage>
        <taxon>Bacteria</taxon>
        <taxon>Pseudomonadati</taxon>
        <taxon>Pseudomonadota</taxon>
        <taxon>Gammaproteobacteria</taxon>
        <taxon>Vibrionales</taxon>
        <taxon>Vibrionaceae</taxon>
        <taxon>Vibrio</taxon>
        <taxon>Vibrio oreintalis group</taxon>
    </lineage>
</organism>
<dbReference type="EMBL" id="LUAX01000005">
    <property type="protein sequence ID" value="OAM98791.1"/>
    <property type="molecule type" value="Genomic_DNA"/>
</dbReference>
<dbReference type="RefSeq" id="WP_069668030.1">
    <property type="nucleotide sequence ID" value="NZ_JAPFIM010000022.1"/>
</dbReference>
<gene>
    <name evidence="1" type="ORF">AZ468_14645</name>
</gene>
<dbReference type="Proteomes" id="UP000094761">
    <property type="component" value="Unassembled WGS sequence"/>
</dbReference>
<reference evidence="1 2" key="1">
    <citation type="submission" date="2016-03" db="EMBL/GenBank/DDBJ databases">
        <title>Draft genome sequence of the Vibrio tubiashii subs. europaeus.</title>
        <authorList>
            <person name="Spinard E."/>
            <person name="Dubert J."/>
            <person name="Nelson D.R."/>
            <person name="Barja J.L."/>
        </authorList>
    </citation>
    <scope>NUCLEOTIDE SEQUENCE [LARGE SCALE GENOMIC DNA]</scope>
    <source>
        <strain evidence="2">PP-638</strain>
    </source>
</reference>
<name>A0A178JA64_9VIBR</name>